<comment type="caution">
    <text evidence="1">The sequence shown here is derived from an EMBL/GenBank/DDBJ whole genome shotgun (WGS) entry which is preliminary data.</text>
</comment>
<accession>A0A4Q0PLW4</accession>
<evidence type="ECO:0000313" key="2">
    <source>
        <dbReference type="Proteomes" id="UP000290608"/>
    </source>
</evidence>
<organism evidence="1 2">
    <name type="scientific">Leeuwenhoekiella marinoflava</name>
    <dbReference type="NCBI Taxonomy" id="988"/>
    <lineage>
        <taxon>Bacteria</taxon>
        <taxon>Pseudomonadati</taxon>
        <taxon>Bacteroidota</taxon>
        <taxon>Flavobacteriia</taxon>
        <taxon>Flavobacteriales</taxon>
        <taxon>Flavobacteriaceae</taxon>
        <taxon>Leeuwenhoekiella</taxon>
    </lineage>
</organism>
<dbReference type="STRING" id="1122159.SAMN02745246_01934"/>
<reference evidence="1 2" key="1">
    <citation type="submission" date="2018-07" db="EMBL/GenBank/DDBJ databases">
        <title>Leeuwenhoekiella genomics.</title>
        <authorList>
            <person name="Tahon G."/>
            <person name="Willems A."/>
        </authorList>
    </citation>
    <scope>NUCLEOTIDE SEQUENCE [LARGE SCALE GENOMIC DNA]</scope>
    <source>
        <strain evidence="1 2">LMG 1345</strain>
    </source>
</reference>
<dbReference type="InterPro" id="IPR025048">
    <property type="entry name" value="DUF3987"/>
</dbReference>
<proteinExistence type="predicted"/>
<dbReference type="AlphaFoldDB" id="A0A4Q0PLW4"/>
<dbReference type="EMBL" id="QOVL01000007">
    <property type="protein sequence ID" value="RXG30681.1"/>
    <property type="molecule type" value="Genomic_DNA"/>
</dbReference>
<dbReference type="Proteomes" id="UP000290608">
    <property type="component" value="Unassembled WGS sequence"/>
</dbReference>
<evidence type="ECO:0000313" key="1">
    <source>
        <dbReference type="EMBL" id="RXG30681.1"/>
    </source>
</evidence>
<evidence type="ECO:0008006" key="3">
    <source>
        <dbReference type="Google" id="ProtNLM"/>
    </source>
</evidence>
<dbReference type="RefSeq" id="WP_073099013.1">
    <property type="nucleotide sequence ID" value="NZ_QOVL01000007.1"/>
</dbReference>
<gene>
    <name evidence="1" type="ORF">DSL99_1723</name>
</gene>
<sequence length="475" mass="55399">MEAIKNGAPNILRNIRGSNSLDNYKDKKKDPTIDLLDLERDFTALTVRNENPFPIEVFPKTSQEVLFEAHDKYQFSIDYLGAGFLSAMSASIGVTYKVEVKKGWLEKCNLFMVIVGRPGDAKSHALEFCFKPIHIRENELFYKYERDLKDYEDSLESEQNKVSKPFLERFLINDATPEALVKAHSNNKRGLCIYMDELHGWIKNFNRYNNSGEEQTYLTFWSGKGITVDRVSSKSIRLEDPFIGVVGSTQISVLKEFAKGGRSENGFLDRLLFVFPELQKNLKWNTNKVNEIVLQNYFTTISNLIDLQFDENNESHIIPIEEEAKKYLFHWQNSRPENHLFEYERSIEVKLQQYVIRFALIIQLLFHASENATDREVQLFAIKRGIKLFDYFYFNAIKVRDETIKKNYYESLSELQKTILDDLPTNKSFATAEGIKIACKKLNGKPRVSERQFKTYLKDRKLFKKVAHGIYEKLL</sequence>
<dbReference type="Pfam" id="PF13148">
    <property type="entry name" value="DUF3987"/>
    <property type="match status" value="2"/>
</dbReference>
<name>A0A4Q0PLW4_9FLAO</name>
<protein>
    <recommendedName>
        <fullName evidence="3">DUF3987 domain-containing protein</fullName>
    </recommendedName>
</protein>